<reference evidence="4 5" key="1">
    <citation type="submission" date="2019-07" db="EMBL/GenBank/DDBJ databases">
        <title>Draft genome assembly of a fouling barnacle, Amphibalanus amphitrite (Darwin, 1854): The first reference genome for Thecostraca.</title>
        <authorList>
            <person name="Kim W."/>
        </authorList>
    </citation>
    <scope>NUCLEOTIDE SEQUENCE [LARGE SCALE GENOMIC DNA]</scope>
    <source>
        <strain evidence="4">SNU_AA5</strain>
        <tissue evidence="4">Soma without cirri and trophi</tissue>
    </source>
</reference>
<feature type="region of interest" description="Disordered" evidence="3">
    <location>
        <begin position="325"/>
        <end position="363"/>
    </location>
</feature>
<dbReference type="InterPro" id="IPR015915">
    <property type="entry name" value="Kelch-typ_b-propeller"/>
</dbReference>
<feature type="compositionally biased region" description="Polar residues" evidence="3">
    <location>
        <begin position="389"/>
        <end position="399"/>
    </location>
</feature>
<feature type="region of interest" description="Disordered" evidence="3">
    <location>
        <begin position="284"/>
        <end position="305"/>
    </location>
</feature>
<evidence type="ECO:0000313" key="5">
    <source>
        <dbReference type="Proteomes" id="UP000440578"/>
    </source>
</evidence>
<evidence type="ECO:0000256" key="3">
    <source>
        <dbReference type="SAM" id="MobiDB-lite"/>
    </source>
</evidence>
<feature type="region of interest" description="Disordered" evidence="3">
    <location>
        <begin position="462"/>
        <end position="492"/>
    </location>
</feature>
<dbReference type="EMBL" id="VIIS01001831">
    <property type="protein sequence ID" value="KAF0292163.1"/>
    <property type="molecule type" value="Genomic_DNA"/>
</dbReference>
<evidence type="ECO:0000313" key="4">
    <source>
        <dbReference type="EMBL" id="KAF0292163.1"/>
    </source>
</evidence>
<keyword evidence="1" id="KW-0880">Kelch repeat</keyword>
<proteinExistence type="predicted"/>
<sequence>MDGRRTTELPFLGLRGGKPERKYYWRRRAMWQTVVGDGEGRLPCARSKHAVCLLNTSIYVLGGRNGNLPLRDFWRLDLDSGQWEELRGEGSRPLNLQEHTMVGWQERLYVFGGEVGFSSGAQTPLWCYDTKTDIWTKLSTPAGAAGSRGQRPTMTAAQRSPKGLRGHSAVVHGDSMYLYGGYRDLKGSTAELWRYDFETGAWQELRTGAGPTEGRHDHSAVVHDSAMWVYGGMTDLTERSDLWRLDLATETWERVPTTEPQPAPRSQSAAVAVSALLLPAERRRLQRPLSRTAPGGTTHPTESGRPVVPVVHADVLYAKRRVQVRPAETVDEAGEERVGENEERARLTQSGSGRPGAGGAWPRVHASGSQLLWRISQVNLAVRQQPGYSALSNGSTDSVEMQPLGQSAAGAGQGDMTKSFSTYAMPPVDTTSDCGGFPRDHVSFPDLLGDAVSPAGHGESRVIRHPGQCPPMPTGNRSPRLTTRGCSGVSSRSGLSTSSAARLICTTHGADDVTSDYSSIEHCDITGYDNPNYVGYRAAARRAHDELEMAPLSRSRDSGISERRRSPSSSPVLDECDQTLMPYYPVYMYTLGGQESSSITRFKRPLSVWRFQLA</sequence>
<dbReference type="PANTHER" id="PTHR46376">
    <property type="entry name" value="LEUCINE-ZIPPER-LIKE TRANSCRIPTIONAL REGULATOR 1"/>
    <property type="match status" value="1"/>
</dbReference>
<feature type="compositionally biased region" description="Basic and acidic residues" evidence="3">
    <location>
        <begin position="554"/>
        <end position="565"/>
    </location>
</feature>
<protein>
    <submittedName>
        <fullName evidence="4">Leucine-zipper-like transcriptional regulator 1</fullName>
    </submittedName>
</protein>
<evidence type="ECO:0000256" key="2">
    <source>
        <dbReference type="ARBA" id="ARBA00022737"/>
    </source>
</evidence>
<feature type="region of interest" description="Disordered" evidence="3">
    <location>
        <begin position="548"/>
        <end position="574"/>
    </location>
</feature>
<dbReference type="Pfam" id="PF24681">
    <property type="entry name" value="Kelch_KLHDC2_KLHL20_DRC7"/>
    <property type="match status" value="2"/>
</dbReference>
<dbReference type="OrthoDB" id="6381967at2759"/>
<feature type="region of interest" description="Disordered" evidence="3">
    <location>
        <begin position="389"/>
        <end position="414"/>
    </location>
</feature>
<comment type="caution">
    <text evidence="4">The sequence shown here is derived from an EMBL/GenBank/DDBJ whole genome shotgun (WGS) entry which is preliminary data.</text>
</comment>
<keyword evidence="5" id="KW-1185">Reference proteome</keyword>
<dbReference type="AlphaFoldDB" id="A0A6A4VF25"/>
<keyword evidence="2" id="KW-0677">Repeat</keyword>
<feature type="region of interest" description="Disordered" evidence="3">
    <location>
        <begin position="141"/>
        <end position="166"/>
    </location>
</feature>
<dbReference type="Gene3D" id="2.120.10.80">
    <property type="entry name" value="Kelch-type beta propeller"/>
    <property type="match status" value="2"/>
</dbReference>
<dbReference type="InterPro" id="IPR051568">
    <property type="entry name" value="LZTR1/Attractin"/>
</dbReference>
<name>A0A6A4VF25_AMPAM</name>
<feature type="compositionally biased region" description="Low complexity" evidence="3">
    <location>
        <begin position="482"/>
        <end position="492"/>
    </location>
</feature>
<dbReference type="SUPFAM" id="SSF117281">
    <property type="entry name" value="Kelch motif"/>
    <property type="match status" value="1"/>
</dbReference>
<gene>
    <name evidence="4" type="primary">LZTR1_2</name>
    <name evidence="4" type="ORF">FJT64_001039</name>
</gene>
<dbReference type="PANTHER" id="PTHR46376:SF1">
    <property type="entry name" value="LEUCINE-ZIPPER-LIKE TRANSCRIPTIONAL REGULATOR 1"/>
    <property type="match status" value="1"/>
</dbReference>
<organism evidence="4 5">
    <name type="scientific">Amphibalanus amphitrite</name>
    <name type="common">Striped barnacle</name>
    <name type="synonym">Balanus amphitrite</name>
    <dbReference type="NCBI Taxonomy" id="1232801"/>
    <lineage>
        <taxon>Eukaryota</taxon>
        <taxon>Metazoa</taxon>
        <taxon>Ecdysozoa</taxon>
        <taxon>Arthropoda</taxon>
        <taxon>Crustacea</taxon>
        <taxon>Multicrustacea</taxon>
        <taxon>Cirripedia</taxon>
        <taxon>Thoracica</taxon>
        <taxon>Thoracicalcarea</taxon>
        <taxon>Balanomorpha</taxon>
        <taxon>Balanoidea</taxon>
        <taxon>Balanidae</taxon>
        <taxon>Amphibalaninae</taxon>
        <taxon>Amphibalanus</taxon>
    </lineage>
</organism>
<evidence type="ECO:0000256" key="1">
    <source>
        <dbReference type="ARBA" id="ARBA00022441"/>
    </source>
</evidence>
<feature type="compositionally biased region" description="Basic and acidic residues" evidence="3">
    <location>
        <begin position="335"/>
        <end position="346"/>
    </location>
</feature>
<accession>A0A6A4VF25</accession>
<dbReference type="GO" id="GO:0005794">
    <property type="term" value="C:Golgi apparatus"/>
    <property type="evidence" value="ECO:0007669"/>
    <property type="project" value="TreeGrafter"/>
</dbReference>
<dbReference type="Proteomes" id="UP000440578">
    <property type="component" value="Unassembled WGS sequence"/>
</dbReference>